<dbReference type="InterPro" id="IPR011761">
    <property type="entry name" value="ATP-grasp"/>
</dbReference>
<dbReference type="GO" id="GO:0005524">
    <property type="term" value="F:ATP binding"/>
    <property type="evidence" value="ECO:0007669"/>
    <property type="project" value="UniProtKB-UniRule"/>
</dbReference>
<dbReference type="GO" id="GO:0046872">
    <property type="term" value="F:metal ion binding"/>
    <property type="evidence" value="ECO:0007669"/>
    <property type="project" value="InterPro"/>
</dbReference>
<dbReference type="PROSITE" id="PS50975">
    <property type="entry name" value="ATP_GRASP"/>
    <property type="match status" value="1"/>
</dbReference>
<evidence type="ECO:0000256" key="1">
    <source>
        <dbReference type="PROSITE-ProRule" id="PRU00409"/>
    </source>
</evidence>
<dbReference type="RefSeq" id="WP_186878574.1">
    <property type="nucleotide sequence ID" value="NZ_JACOPN010000005.1"/>
</dbReference>
<gene>
    <name evidence="3" type="ORF">H8S55_08155</name>
</gene>
<name>A0A8J6M467_9FIRM</name>
<comment type="caution">
    <text evidence="3">The sequence shown here is derived from an EMBL/GenBank/DDBJ whole genome shotgun (WGS) entry which is preliminary data.</text>
</comment>
<sequence length="405" mass="46265">MDQSLSFQPLLFGGDINVYSVARAFHQAYGVRSVAFGKYPSFPCHGSAIIDYRVCPDNESDEAFLRNARAVAEEFSDKTVLLLGCGDSYVQLAARHRDHLPENVIAPYISEDLLNSLINKERFYQLCDEHGVDHPATFIYDKSMGHDFSLPWGAPYIAKPADSVAYWACGDHSLAKVYICQSWEELLESLDHVYAAGYQDHMVLQEFIPGDDSYMRVLTSYSDRNGKVTTMCLGHVLLEEHSPHGIGNHAVILTDCDEELELKFRDLLESLHFTGFSNFDIKYDRRDGKYKAFEINCRQGRSNYYVTGSGHNIAKMVVEDRVEHQDLPFQMTHDRSLWRMVPRKVAFKFTPKAYHGEMQELIRAGKDSHSLVYSGDASLKRRLRILKNHIGNIKRFDQYNKVPEG</sequence>
<dbReference type="SUPFAM" id="SSF56059">
    <property type="entry name" value="Glutathione synthetase ATP-binding domain-like"/>
    <property type="match status" value="1"/>
</dbReference>
<dbReference type="Gene3D" id="3.30.470.20">
    <property type="entry name" value="ATP-grasp fold, B domain"/>
    <property type="match status" value="1"/>
</dbReference>
<dbReference type="EMBL" id="JACOPN010000005">
    <property type="protein sequence ID" value="MBC5717288.1"/>
    <property type="molecule type" value="Genomic_DNA"/>
</dbReference>
<reference evidence="3" key="1">
    <citation type="submission" date="2020-08" db="EMBL/GenBank/DDBJ databases">
        <title>Genome public.</title>
        <authorList>
            <person name="Liu C."/>
            <person name="Sun Q."/>
        </authorList>
    </citation>
    <scope>NUCLEOTIDE SEQUENCE</scope>
    <source>
        <strain evidence="3">BX5</strain>
    </source>
</reference>
<dbReference type="AlphaFoldDB" id="A0A8J6M467"/>
<evidence type="ECO:0000313" key="4">
    <source>
        <dbReference type="Proteomes" id="UP000602260"/>
    </source>
</evidence>
<evidence type="ECO:0000259" key="2">
    <source>
        <dbReference type="PROSITE" id="PS50975"/>
    </source>
</evidence>
<accession>A0A8J6M467</accession>
<dbReference type="Proteomes" id="UP000602260">
    <property type="component" value="Unassembled WGS sequence"/>
</dbReference>
<keyword evidence="1" id="KW-0547">Nucleotide-binding</keyword>
<feature type="domain" description="ATP-grasp" evidence="2">
    <location>
        <begin position="124"/>
        <end position="322"/>
    </location>
</feature>
<keyword evidence="1" id="KW-0067">ATP-binding</keyword>
<organism evidence="3 4">
    <name type="scientific">Flintibacter faecis</name>
    <dbReference type="NCBI Taxonomy" id="2763047"/>
    <lineage>
        <taxon>Bacteria</taxon>
        <taxon>Bacillati</taxon>
        <taxon>Bacillota</taxon>
        <taxon>Clostridia</taxon>
        <taxon>Eubacteriales</taxon>
        <taxon>Flintibacter</taxon>
    </lineage>
</organism>
<protein>
    <submittedName>
        <fullName evidence="3">ATP-grasp domain-containing protein</fullName>
    </submittedName>
</protein>
<evidence type="ECO:0000313" key="3">
    <source>
        <dbReference type="EMBL" id="MBC5717288.1"/>
    </source>
</evidence>
<proteinExistence type="predicted"/>
<keyword evidence="4" id="KW-1185">Reference proteome</keyword>